<dbReference type="Proteomes" id="UP000887574">
    <property type="component" value="Unplaced"/>
</dbReference>
<feature type="region of interest" description="Disordered" evidence="5">
    <location>
        <begin position="411"/>
        <end position="449"/>
    </location>
</feature>
<sequence length="696" mass="78242">METQTSLLFEMCDSDNKGFLTKDDLKVACPQLSNDEIVFIFSCLDTNNSGTIDKSEFCAGFEETLFKGQSSGFDGIQNRVSSGDNNGYGRQDAVVHHQEVLVDGLLDANSYYDRKTKPTVKGKLNRRDTSRKISPKPQLALDIPCKDEVLQLYQELQSSGVPQIMSKFEEVVGNLCREIDQKREENELLQNMQKAERDNYNRRMNEIENEIDQQLMMAETKAREEERQRLTKEKQELKEKLESEMKELQSNIEHLQKMEKVLKKESKSGNGTAEQKDQFKEKLDEIARENRTLKNSLADNHLEMTLIKAELSELKCEYEAKTMELMTEKHETMAEADETENIQRQLQLLYDANKRLHETNDNLRGALDTRTNIMKQIHMQNSFAGPSAFGSPLLPLPRSISTLPYNSSCHSSMHSFHGDTPTSTGLDDDDRDSGFPTDHSRSRRCGSSRTSISDADLFRCASVDTTGKDSHANSSGYSSTLVEFTGPPDRTFRVVMCGDASVGKSSIIMRIVKGTYQKNIASTLGVDFHVKSIKMGKTNVAVQLWDTAGQERFRSLCNSYFRRADGAILVYDCSVERSFLRIRDWIETVRNASKQESASKPVPVLIVGNKIDLRDQGQEAHTSSFPDTKGENLAEILNDTSTASSFAHPGQLFSTDCNYVTQKDGQNLAELLQTEFIECSALDGTNIDAALLLLVG</sequence>
<dbReference type="FunFam" id="3.40.50.300:FF:001447">
    <property type="entry name" value="Ras-related protein Rab-1B"/>
    <property type="match status" value="1"/>
</dbReference>
<evidence type="ECO:0000256" key="4">
    <source>
        <dbReference type="SAM" id="Coils"/>
    </source>
</evidence>
<organism evidence="7 8">
    <name type="scientific">Ditylenchus dipsaci</name>
    <dbReference type="NCBI Taxonomy" id="166011"/>
    <lineage>
        <taxon>Eukaryota</taxon>
        <taxon>Metazoa</taxon>
        <taxon>Ecdysozoa</taxon>
        <taxon>Nematoda</taxon>
        <taxon>Chromadorea</taxon>
        <taxon>Rhabditida</taxon>
        <taxon>Tylenchina</taxon>
        <taxon>Tylenchomorpha</taxon>
        <taxon>Sphaerularioidea</taxon>
        <taxon>Anguinidae</taxon>
        <taxon>Anguininae</taxon>
        <taxon>Ditylenchus</taxon>
    </lineage>
</organism>
<accession>A0A915EDA1</accession>
<dbReference type="PROSITE" id="PS00018">
    <property type="entry name" value="EF_HAND_1"/>
    <property type="match status" value="1"/>
</dbReference>
<dbReference type="SMART" id="SM00054">
    <property type="entry name" value="EFh"/>
    <property type="match status" value="2"/>
</dbReference>
<dbReference type="GO" id="GO:0005509">
    <property type="term" value="F:calcium ion binding"/>
    <property type="evidence" value="ECO:0007669"/>
    <property type="project" value="InterPro"/>
</dbReference>
<dbReference type="SMART" id="SM00175">
    <property type="entry name" value="RAB"/>
    <property type="match status" value="1"/>
</dbReference>
<evidence type="ECO:0000313" key="7">
    <source>
        <dbReference type="Proteomes" id="UP000887574"/>
    </source>
</evidence>
<dbReference type="PROSITE" id="PS51417">
    <property type="entry name" value="ARF"/>
    <property type="match status" value="1"/>
</dbReference>
<dbReference type="Gene3D" id="3.40.50.300">
    <property type="entry name" value="P-loop containing nucleotide triphosphate hydrolases"/>
    <property type="match status" value="1"/>
</dbReference>
<dbReference type="InterPro" id="IPR001806">
    <property type="entry name" value="Small_GTPase"/>
</dbReference>
<dbReference type="CDD" id="cd00051">
    <property type="entry name" value="EFh"/>
    <property type="match status" value="1"/>
</dbReference>
<dbReference type="PROSITE" id="PS51421">
    <property type="entry name" value="RAS"/>
    <property type="match status" value="1"/>
</dbReference>
<dbReference type="PRINTS" id="PR00449">
    <property type="entry name" value="RASTRNSFRMNG"/>
</dbReference>
<evidence type="ECO:0000313" key="8">
    <source>
        <dbReference type="WBParaSite" id="jg5133.1"/>
    </source>
</evidence>
<dbReference type="SUPFAM" id="SSF52540">
    <property type="entry name" value="P-loop containing nucleoside triphosphate hydrolases"/>
    <property type="match status" value="1"/>
</dbReference>
<reference evidence="8" key="1">
    <citation type="submission" date="2022-11" db="UniProtKB">
        <authorList>
            <consortium name="WormBaseParasite"/>
        </authorList>
    </citation>
    <scope>IDENTIFICATION</scope>
</reference>
<dbReference type="InterPro" id="IPR002048">
    <property type="entry name" value="EF_hand_dom"/>
</dbReference>
<dbReference type="InterPro" id="IPR005225">
    <property type="entry name" value="Small_GTP-bd"/>
</dbReference>
<dbReference type="InterPro" id="IPR027417">
    <property type="entry name" value="P-loop_NTPase"/>
</dbReference>
<keyword evidence="3" id="KW-0342">GTP-binding</keyword>
<feature type="compositionally biased region" description="Polar residues" evidence="5">
    <location>
        <begin position="411"/>
        <end position="425"/>
    </location>
</feature>
<evidence type="ECO:0000256" key="3">
    <source>
        <dbReference type="ARBA" id="ARBA00023134"/>
    </source>
</evidence>
<protein>
    <submittedName>
        <fullName evidence="8">EF-hand domain-containing protein</fullName>
    </submittedName>
</protein>
<proteinExistence type="predicted"/>
<dbReference type="SMART" id="SM00173">
    <property type="entry name" value="RAS"/>
    <property type="match status" value="1"/>
</dbReference>
<feature type="domain" description="EF-hand" evidence="6">
    <location>
        <begin position="32"/>
        <end position="67"/>
    </location>
</feature>
<dbReference type="CDD" id="cd00154">
    <property type="entry name" value="Rab"/>
    <property type="match status" value="1"/>
</dbReference>
<dbReference type="WBParaSite" id="jg5133.1">
    <property type="protein sequence ID" value="jg5133.1"/>
    <property type="gene ID" value="jg5133"/>
</dbReference>
<name>A0A915EDA1_9BILA</name>
<dbReference type="Pfam" id="PF13499">
    <property type="entry name" value="EF-hand_7"/>
    <property type="match status" value="1"/>
</dbReference>
<evidence type="ECO:0000256" key="1">
    <source>
        <dbReference type="ARBA" id="ARBA00022741"/>
    </source>
</evidence>
<feature type="coiled-coil region" evidence="4">
    <location>
        <begin position="165"/>
        <end position="296"/>
    </location>
</feature>
<dbReference type="NCBIfam" id="TIGR00231">
    <property type="entry name" value="small_GTP"/>
    <property type="match status" value="1"/>
</dbReference>
<dbReference type="GO" id="GO:0005525">
    <property type="term" value="F:GTP binding"/>
    <property type="evidence" value="ECO:0007669"/>
    <property type="project" value="UniProtKB-KW"/>
</dbReference>
<dbReference type="Pfam" id="PF00071">
    <property type="entry name" value="Ras"/>
    <property type="match status" value="1"/>
</dbReference>
<dbReference type="PANTHER" id="PTHR47977">
    <property type="entry name" value="RAS-RELATED PROTEIN RAB"/>
    <property type="match status" value="1"/>
</dbReference>
<keyword evidence="2" id="KW-0106">Calcium</keyword>
<evidence type="ECO:0000256" key="2">
    <source>
        <dbReference type="ARBA" id="ARBA00022837"/>
    </source>
</evidence>
<dbReference type="AlphaFoldDB" id="A0A915EDA1"/>
<dbReference type="SMART" id="SM00176">
    <property type="entry name" value="RAN"/>
    <property type="match status" value="1"/>
</dbReference>
<keyword evidence="4" id="KW-0175">Coiled coil</keyword>
<dbReference type="InterPro" id="IPR011992">
    <property type="entry name" value="EF-hand-dom_pair"/>
</dbReference>
<dbReference type="GO" id="GO:0003924">
    <property type="term" value="F:GTPase activity"/>
    <property type="evidence" value="ECO:0007669"/>
    <property type="project" value="InterPro"/>
</dbReference>
<dbReference type="SMART" id="SM00174">
    <property type="entry name" value="RHO"/>
    <property type="match status" value="1"/>
</dbReference>
<dbReference type="SUPFAM" id="SSF47473">
    <property type="entry name" value="EF-hand"/>
    <property type="match status" value="1"/>
</dbReference>
<evidence type="ECO:0000256" key="5">
    <source>
        <dbReference type="SAM" id="MobiDB-lite"/>
    </source>
</evidence>
<dbReference type="Gene3D" id="1.10.238.10">
    <property type="entry name" value="EF-hand"/>
    <property type="match status" value="1"/>
</dbReference>
<keyword evidence="1" id="KW-0547">Nucleotide-binding</keyword>
<dbReference type="PROSITE" id="PS50222">
    <property type="entry name" value="EF_HAND_2"/>
    <property type="match status" value="1"/>
</dbReference>
<dbReference type="InterPro" id="IPR050227">
    <property type="entry name" value="Rab"/>
</dbReference>
<evidence type="ECO:0000259" key="6">
    <source>
        <dbReference type="PROSITE" id="PS50222"/>
    </source>
</evidence>
<dbReference type="InterPro" id="IPR018247">
    <property type="entry name" value="EF_Hand_1_Ca_BS"/>
</dbReference>
<dbReference type="PROSITE" id="PS51419">
    <property type="entry name" value="RAB"/>
    <property type="match status" value="1"/>
</dbReference>
<keyword evidence="7" id="KW-1185">Reference proteome</keyword>